<dbReference type="Gene3D" id="3.40.50.2000">
    <property type="entry name" value="Glycogen Phosphorylase B"/>
    <property type="match status" value="2"/>
</dbReference>
<dbReference type="EMBL" id="JJMM01000016">
    <property type="protein sequence ID" value="KDR94526.1"/>
    <property type="molecule type" value="Genomic_DNA"/>
</dbReference>
<dbReference type="InterPro" id="IPR050519">
    <property type="entry name" value="Glycosyltransf_28_UgtP"/>
</dbReference>
<dbReference type="eggNOG" id="COG0707">
    <property type="taxonomic scope" value="Bacteria"/>
</dbReference>
<dbReference type="AlphaFoldDB" id="A0A069RBV8"/>
<accession>A0A069RBV8</accession>
<keyword evidence="2 6" id="KW-0328">Glycosyltransferase</keyword>
<dbReference type="InterPro" id="IPR001296">
    <property type="entry name" value="Glyco_trans_1"/>
</dbReference>
<feature type="domain" description="Glycosyl transferase family 1" evidence="4">
    <location>
        <begin position="212"/>
        <end position="350"/>
    </location>
</feature>
<gene>
    <name evidence="6" type="primary">ugtP</name>
    <name evidence="6" type="ORF">CLIT_16c00260</name>
</gene>
<name>A0A069RBV8_PEPLI</name>
<dbReference type="EC" id="2.4.1.-" evidence="6"/>
<evidence type="ECO:0000256" key="3">
    <source>
        <dbReference type="ARBA" id="ARBA00022679"/>
    </source>
</evidence>
<dbReference type="InterPro" id="IPR009695">
    <property type="entry name" value="Diacylglyc_glucosyltr_N"/>
</dbReference>
<comment type="similarity">
    <text evidence="1">Belongs to the glycosyltransferase 28 family.</text>
</comment>
<dbReference type="PANTHER" id="PTHR43025">
    <property type="entry name" value="MONOGALACTOSYLDIACYLGLYCEROL SYNTHASE"/>
    <property type="match status" value="1"/>
</dbReference>
<dbReference type="PANTHER" id="PTHR43025:SF3">
    <property type="entry name" value="MONOGALACTOSYLDIACYLGLYCEROL SYNTHASE 1, CHLOROPLASTIC"/>
    <property type="match status" value="1"/>
</dbReference>
<keyword evidence="3 6" id="KW-0808">Transferase</keyword>
<sequence length="370" mass="41452">MKKGLILSASTGAGHNKAAMAIKNALHEKGIQAEIIDSLKFTGSAVDLIISRGYEKTAMYTPKAYGKVYRLYDDCKITNTEKKVSMFFAHMKRRIKKLIATEKPDFIIGTHPFPLMAVSTLKKKGAIDLPLVSILTDYTIHSTWIESHIDKYIVGDEFVKQLLIQEGVHPKKIHPYGIPIEKNFSKCEDCSIKEELGLNDKFTILIMGGSFGVGNVKKALCDLLDSKLDFQVVVVAGKNQALREKLEKISQSHEKSKDIKVLGFTDKVSELMSFCDVLVTKPGGLTTTEALARQIPLIVPYYIPGQEEENLDFLLNNGLCLKTTDKYSLKILIELLIQNPERLERMRENLKLVSKNDSAQQIASMLDEMI</sequence>
<proteinExistence type="inferred from homology"/>
<evidence type="ECO:0000313" key="7">
    <source>
        <dbReference type="Proteomes" id="UP000027946"/>
    </source>
</evidence>
<protein>
    <submittedName>
        <fullName evidence="6">Processive diacylglycerol beta-glucosyltransferase UgtP</fullName>
        <ecNumber evidence="6">2.4.1.-</ecNumber>
    </submittedName>
</protein>
<dbReference type="GO" id="GO:0016020">
    <property type="term" value="C:membrane"/>
    <property type="evidence" value="ECO:0007669"/>
    <property type="project" value="GOC"/>
</dbReference>
<dbReference type="STRING" id="1121324.CLIT_16c00260"/>
<dbReference type="Pfam" id="PF00534">
    <property type="entry name" value="Glycos_transf_1"/>
    <property type="match status" value="1"/>
</dbReference>
<evidence type="ECO:0000259" key="4">
    <source>
        <dbReference type="Pfam" id="PF00534"/>
    </source>
</evidence>
<organism evidence="6 7">
    <name type="scientific">Peptoclostridium litorale DSM 5388</name>
    <dbReference type="NCBI Taxonomy" id="1121324"/>
    <lineage>
        <taxon>Bacteria</taxon>
        <taxon>Bacillati</taxon>
        <taxon>Bacillota</taxon>
        <taxon>Clostridia</taxon>
        <taxon>Peptostreptococcales</taxon>
        <taxon>Peptoclostridiaceae</taxon>
        <taxon>Peptoclostridium</taxon>
    </lineage>
</organism>
<evidence type="ECO:0000256" key="2">
    <source>
        <dbReference type="ARBA" id="ARBA00022676"/>
    </source>
</evidence>
<reference evidence="6 7" key="1">
    <citation type="submission" date="2014-03" db="EMBL/GenBank/DDBJ databases">
        <title>Genome sequence of Clostridium litorale W6, DSM 5388.</title>
        <authorList>
            <person name="Poehlein A."/>
            <person name="Jagirdar A."/>
            <person name="Khonsari B."/>
            <person name="Chibani C.M."/>
            <person name="Gutierrez Gutierrez D.A."/>
            <person name="Davydova E."/>
            <person name="Alghaithi H.S."/>
            <person name="Nair K.P."/>
            <person name="Dhamotharan K."/>
            <person name="Chandran L."/>
            <person name="G W."/>
            <person name="Daniel R."/>
        </authorList>
    </citation>
    <scope>NUCLEOTIDE SEQUENCE [LARGE SCALE GENOMIC DNA]</scope>
    <source>
        <strain evidence="6 7">W6</strain>
    </source>
</reference>
<comment type="caution">
    <text evidence="6">The sequence shown here is derived from an EMBL/GenBank/DDBJ whole genome shotgun (WGS) entry which is preliminary data.</text>
</comment>
<dbReference type="Pfam" id="PF06925">
    <property type="entry name" value="MGDG_synth"/>
    <property type="match status" value="1"/>
</dbReference>
<keyword evidence="7" id="KW-1185">Reference proteome</keyword>
<dbReference type="RefSeq" id="WP_038266747.1">
    <property type="nucleotide sequence ID" value="NZ_FSRH01000020.1"/>
</dbReference>
<dbReference type="GO" id="GO:0009247">
    <property type="term" value="P:glycolipid biosynthetic process"/>
    <property type="evidence" value="ECO:0007669"/>
    <property type="project" value="InterPro"/>
</dbReference>
<evidence type="ECO:0000259" key="5">
    <source>
        <dbReference type="Pfam" id="PF06925"/>
    </source>
</evidence>
<dbReference type="SUPFAM" id="SSF53756">
    <property type="entry name" value="UDP-Glycosyltransferase/glycogen phosphorylase"/>
    <property type="match status" value="1"/>
</dbReference>
<dbReference type="GO" id="GO:0016758">
    <property type="term" value="F:hexosyltransferase activity"/>
    <property type="evidence" value="ECO:0007669"/>
    <property type="project" value="InterPro"/>
</dbReference>
<dbReference type="Proteomes" id="UP000027946">
    <property type="component" value="Unassembled WGS sequence"/>
</dbReference>
<feature type="domain" description="Diacylglycerol glucosyltransferase N-terminal" evidence="5">
    <location>
        <begin position="15"/>
        <end position="180"/>
    </location>
</feature>
<evidence type="ECO:0000256" key="1">
    <source>
        <dbReference type="ARBA" id="ARBA00006962"/>
    </source>
</evidence>
<evidence type="ECO:0000313" key="6">
    <source>
        <dbReference type="EMBL" id="KDR94526.1"/>
    </source>
</evidence>